<feature type="transmembrane region" description="Helical" evidence="2">
    <location>
        <begin position="549"/>
        <end position="570"/>
    </location>
</feature>
<feature type="compositionally biased region" description="Low complexity" evidence="1">
    <location>
        <begin position="2046"/>
        <end position="2057"/>
    </location>
</feature>
<keyword evidence="2" id="KW-1133">Transmembrane helix</keyword>
<name>A0A1A8VVG3_PLAOA</name>
<organism evidence="3 4">
    <name type="scientific">Plasmodium ovale curtisi</name>
    <dbReference type="NCBI Taxonomy" id="864141"/>
    <lineage>
        <taxon>Eukaryota</taxon>
        <taxon>Sar</taxon>
        <taxon>Alveolata</taxon>
        <taxon>Apicomplexa</taxon>
        <taxon>Aconoidasida</taxon>
        <taxon>Haemosporida</taxon>
        <taxon>Plasmodiidae</taxon>
        <taxon>Plasmodium</taxon>
        <taxon>Plasmodium (Plasmodium)</taxon>
    </lineage>
</organism>
<protein>
    <submittedName>
        <fullName evidence="3">Uncharacterized protein</fullName>
    </submittedName>
</protein>
<evidence type="ECO:0000256" key="2">
    <source>
        <dbReference type="SAM" id="Phobius"/>
    </source>
</evidence>
<proteinExistence type="predicted"/>
<reference evidence="4" key="1">
    <citation type="submission" date="2016-05" db="EMBL/GenBank/DDBJ databases">
        <authorList>
            <person name="Naeem Raeece"/>
        </authorList>
    </citation>
    <scope>NUCLEOTIDE SEQUENCE [LARGE SCALE GENOMIC DNA]</scope>
</reference>
<evidence type="ECO:0000313" key="3">
    <source>
        <dbReference type="EMBL" id="SBS84548.1"/>
    </source>
</evidence>
<feature type="region of interest" description="Disordered" evidence="1">
    <location>
        <begin position="1688"/>
        <end position="1764"/>
    </location>
</feature>
<feature type="compositionally biased region" description="Basic residues" evidence="1">
    <location>
        <begin position="1750"/>
        <end position="1764"/>
    </location>
</feature>
<feature type="compositionally biased region" description="Gly residues" evidence="1">
    <location>
        <begin position="1726"/>
        <end position="1737"/>
    </location>
</feature>
<feature type="region of interest" description="Disordered" evidence="1">
    <location>
        <begin position="3020"/>
        <end position="3039"/>
    </location>
</feature>
<dbReference type="EMBL" id="FLQV01000203">
    <property type="protein sequence ID" value="SBS84548.1"/>
    <property type="molecule type" value="Genomic_DNA"/>
</dbReference>
<feature type="region of interest" description="Disordered" evidence="1">
    <location>
        <begin position="2038"/>
        <end position="2059"/>
    </location>
</feature>
<evidence type="ECO:0000313" key="4">
    <source>
        <dbReference type="Proteomes" id="UP000078546"/>
    </source>
</evidence>
<dbReference type="SUPFAM" id="SSF55035">
    <property type="entry name" value="NAD-binding domain of HMG-CoA reductase"/>
    <property type="match status" value="1"/>
</dbReference>
<dbReference type="InterPro" id="IPR011009">
    <property type="entry name" value="Kinase-like_dom_sf"/>
</dbReference>
<dbReference type="Gene3D" id="1.10.510.10">
    <property type="entry name" value="Transferase(Phosphotransferase) domain 1"/>
    <property type="match status" value="1"/>
</dbReference>
<feature type="compositionally biased region" description="Low complexity" evidence="1">
    <location>
        <begin position="3021"/>
        <end position="3033"/>
    </location>
</feature>
<dbReference type="Proteomes" id="UP000078546">
    <property type="component" value="Unassembled WGS sequence"/>
</dbReference>
<feature type="region of interest" description="Disordered" evidence="1">
    <location>
        <begin position="2458"/>
        <end position="2477"/>
    </location>
</feature>
<keyword evidence="2" id="KW-0812">Transmembrane</keyword>
<dbReference type="InterPro" id="IPR009023">
    <property type="entry name" value="HMG_CoA_Rdtase_NAD(P)-bd_sf"/>
</dbReference>
<sequence>MIYITSLRNNDFYFKQYDIESLLDIVNRKNPFLSNSFVSTNFLCRQNKYKRNHADSYATSLRNTNYLCSRAYNRSKRKDNISYKKKKNESNDNFIKNNDNFIKSLNDCKYCTIHFYKNTSNKYIYKIREEKKITFRCIKLNKSIKLLHNKNLKISTTERKANNSFCGICWTKNEKKGIEKIYSIKVGKTTNGVSKKSLINTIESGTSSQTRVVKLKTLEGRNKRHFSNKLKHTNEHTYLGLTDKKNIVRSKNCINKQDDIWNEEFSRNICNILNIHTVYANYIKKVNITGRSIYKRNLKTIRKNIIEKRRHNKFEGRVRSNIKIQNKKEQLLVRKGEINYVLRRDIYVNNTFSTKRAFIVPHECPTGLCVPINSYWINVQDIKGRRKIHFSFLNCIRYLPPYYNAFSSYFELRKNHHEGETRCVICLFNFRYILCNIVAKIGSVRKRIYGGMSRKTCSTLNRAYRRVIFLKILSPRLNGSSLAQIRRVICIHFYVTKRGQNDYFLNAVDYDYHRLFFVLANFCVIITIVLLCSYFNIHHSQSFLYMQGLLKNFFAEGNQVILFFLIIIMMTTNKPIGVATRPPIHDTREKAQEDFATFLKKKVRITLQDNISRCCKHSLDLYKCIFFICCKKNLFFLSIFEIKKILSRNASNWGEIKKLKKLRMVLLLSSKYYIKLVNYHKKKLSKWLSILTRANVNLEMETPSEGYRNNCKGKINSHAEHYLNSNEHCNEIKFSFLLELLKKLKRKKSNIKLSERRRKDIKGSILCNLQKKQVDYNEENKRDIIYSFNICINYRHAIHKCLYSLPTNVEKITNDIFVTVLFKLDHLVQHSCSSVREKNPLEKSTHNADVSSHSRMNHVGKLCTHETMLEQLFSEEMNKECIIDLSISTAKHIYSHFLSHNLFIELCLILIHLDKKRGEHKLLKGMKQKPLDTFSEISIMIKHIQEKQFFLPRGESVFSTVLLNLVMYHYIINNSVDNQNSATKDALNSKIFSHSENDRVDVTTGASSYGHISACSFPANYAIYNRTITMLQNWGNGRTCNSCSYGSFHATKVSTNSTCCNRKRINNAGNTPDNYTVHEKNGLQHHNQYKHLNDEFMILREKQKINILAKKYMNYTVCKILQNYFVSFLNEGLNHDGVKERCKALKHLDVNYNHLTGKDNRTGCAIQSRIQGENIGKKDSTSVKSLYIKKKIFYAKIRNHSYRKFYNQFCNYFYKVCNHLCNDLASKNHTGKRNYGRTNMSDYFSIPKINTHCNQIFRKKYGNPSILYNNRNNMNDINYGVKGSMKPLHVKDNNILFLHFKKRAFYFHFKRKNNNVKGNKIYNNHMNDINTYETYIAKIKLQNKRYMYRHIYHKNNENYKNRDVYNYYNSNCRNYMNRYTYMETHSKGNISFHKFVHNNVSKLQKGRKVVLLNVVGNIKHGKMFYDNIRIGKSNTASCRNQRKNSSKRDGDNFTRKKRNGNNCSYGNICRCYNNYWYRNEQSTKLNALEISYAISHQGETKIEKPLLPPCLAQNRVGHFSRFDRRRAIHLNNNRRNFYLSLFSKNKRKDNRYDNYQTEENACRIVMIKRKHNFCNFLPFVKWHTKDKICSVPKHNHTDRIDNYLEKFFSCKLNRNMINRGGGTIHINELFRKYHVRLIYPSTNAMGANMKNKCTSRRYQRIIVHTNKPCINKISISNGKQDNICDRASCNKSNRSNRGKRSNYGSNGGSNERSNERSNGRSSGGRSSSGGDGEGGNGSHRKNCNNGKCDKSKKTKKSKKRRNSLISCKHKSIKKRCINNSKSVKDKKKKTGQLMKCESRKEEKIRCNKEGKGTKNINTNVKKEEIENTNIDTKEGDEENLTHNCTSFKKYLEYLKNLDYDIKFGNVYVKLKKKLSSQNKCQFEVYEAEIVAVDNISNFLCPYIKNFENLYFLLKKNINNYDFLKTDTKNFDRNSYININMNNIVDFIENMDDYNLIMNHLIINQFYPNGDSKYNSEMRRHSDNLLKRKISFPHTNLSEGTSSTRLLCKEPIHPEEGEKREAKFGASPMLRETDGKINGKRAREGTRASSRNGSNGSSCRMYTSRIVNMNKSAGASGIATAENKDISNDVDSSINPHLVNSLLSKFDTLGKETNVANEHSVNNKRYSVIKKEGESFFIEKDNNNGIIEKNISKYGHVSSTTNNDSKRYSDRNARLVQFKNYHYFSTNKYDINYSRIFAYDNLLRNKHLFINNLIEVIKKINFFQYFGYKSLYDILKEEYIKYCIGKKDEESNTVYNILKHVSVYSYINDVLNNPFTIYQNSVTNMRSNKFAIKILNINTCNIHKLKYKIHSLLSEGKQLKNVNMEIINYKRRYYMLDNMGMKYHNNINGTDFPKIKKDYNNFQKWKAIVKLNIDEMHEHYIKLCKENNSIMNSKDVQICLREICNIKSMLGDNFFNRSNSPKNFYNDPLFGYHHDDDTEKGANAVVTADAGAVAGTVTDTSSECGNQSARPTLSTGAENELSNKEKGYVFPFACKYCLNIFYDNNTTLLEEQDRKVSNGSTISMSGGANIQSVLLPNDTIKMEKSPGENLNNVILMCNADNERMERGSIRKSRKEKDQIVAKGMSVRRVNINRSCSGILRRRRIGSITSSQTRYHFKKGGANKKEVNRSLRKKETILKLKNNTINRNRRAINLKREMITKKKIVNNSAIEPMNERENQQNIRVLPSYLSKRNISPFESSSKTGKEPTCCKEITHNFPSYSSTIQNYAPYNYLYNDYVAYNHFNINTSSFKELKINICKDCEDKHLRHSNGKSKEIKEKKNSNAVPTYLWSSIGITKKNENVLGVAMQMIEGCTLTYIIQKLKWTETVKYGLFLLDICKKLVKRLMLICETIDNPIINWDTKPGNIMVEYELVNSKISCKNVTVIDMGDALPGKCFYFPTNPTYYEKIKTNNIQSNFNNFLYYVICTKGYCSPECALLVFLLSSLNKSDQFRKTWYGPDSNIYHINKTKQLRIKYRWKKLLDLRFIQPVVKKKEIAIYDKWSNGGLHRCSCDYGSDNNCSTSGNKQDGYNNNGDDNSGKYEKDINEVSHVNNGSANCSCNFSDSSNKTAYFEKKNNDSHLMYSSRSTRQGGNSNMHGSQSHFRTMNISKDGQCGVNDFAKQPICMINTNANHAPSSENSSKKQNDSNTVFEKEINLNEKNKLEEYEKDILKDYYLTKVCTHDIADDNSKENYTDSNEIKEYINNKDEEVKEMEIKLNKCDKKEKKKKEYEYYQMHPVDTWIIKFTTKTTIFSVGLVLCQLFGGQNLLNVVNKNEVKVVDVLCEWNCKNSTNIYSGEKNITIDDLLPIKGIFSNAFWKKKIKKIVKKCLQFIPSRRCTFEELYNDLKKLKKEFEVRHNINNA</sequence>
<gene>
    <name evidence="3" type="ORF">POVCU1_011050</name>
</gene>
<accession>A0A1A8VVG3</accession>
<feature type="compositionally biased region" description="Polar residues" evidence="1">
    <location>
        <begin position="2460"/>
        <end position="2476"/>
    </location>
</feature>
<evidence type="ECO:0000256" key="1">
    <source>
        <dbReference type="SAM" id="MobiDB-lite"/>
    </source>
</evidence>
<feature type="compositionally biased region" description="Low complexity" evidence="1">
    <location>
        <begin position="1701"/>
        <end position="1711"/>
    </location>
</feature>
<feature type="region of interest" description="Disordered" evidence="1">
    <location>
        <begin position="1436"/>
        <end position="1457"/>
    </location>
</feature>
<dbReference type="SUPFAM" id="SSF56112">
    <property type="entry name" value="Protein kinase-like (PK-like)"/>
    <property type="match status" value="1"/>
</dbReference>
<feature type="transmembrane region" description="Helical" evidence="2">
    <location>
        <begin position="515"/>
        <end position="537"/>
    </location>
</feature>
<keyword evidence="2" id="KW-0472">Membrane</keyword>